<dbReference type="PIRSF" id="PIRSF000804">
    <property type="entry name" value="DNA_pol_III_b"/>
    <property type="match status" value="1"/>
</dbReference>
<dbReference type="PANTHER" id="PTHR30478">
    <property type="entry name" value="DNA POLYMERASE III SUBUNIT BETA"/>
    <property type="match status" value="1"/>
</dbReference>
<feature type="domain" description="DNA polymerase III beta sliding clamp C-terminal" evidence="13">
    <location>
        <begin position="252"/>
        <end position="374"/>
    </location>
</feature>
<proteinExistence type="inferred from homology"/>
<comment type="similarity">
    <text evidence="2 10">Belongs to the beta sliding clamp family.</text>
</comment>
<evidence type="ECO:0000256" key="7">
    <source>
        <dbReference type="ARBA" id="ARBA00022705"/>
    </source>
</evidence>
<dbReference type="RefSeq" id="WP_230576727.1">
    <property type="nucleotide sequence ID" value="NZ_CAKJTI010000038.1"/>
</dbReference>
<evidence type="ECO:0000256" key="8">
    <source>
        <dbReference type="ARBA" id="ARBA00022932"/>
    </source>
</evidence>
<dbReference type="SUPFAM" id="SSF55979">
    <property type="entry name" value="DNA clamp"/>
    <property type="match status" value="3"/>
</dbReference>
<dbReference type="InterPro" id="IPR022637">
    <property type="entry name" value="DNA_polIII_beta_cen"/>
</dbReference>
<evidence type="ECO:0000256" key="6">
    <source>
        <dbReference type="ARBA" id="ARBA00022695"/>
    </source>
</evidence>
<evidence type="ECO:0000259" key="11">
    <source>
        <dbReference type="Pfam" id="PF00712"/>
    </source>
</evidence>
<dbReference type="Proteomes" id="UP000789423">
    <property type="component" value="Unassembled WGS sequence"/>
</dbReference>
<keyword evidence="7 10" id="KW-0235">DNA replication</keyword>
<keyword evidence="8 10" id="KW-0239">DNA-directed DNA polymerase</keyword>
<reference evidence="14 15" key="1">
    <citation type="submission" date="2021-10" db="EMBL/GenBank/DDBJ databases">
        <authorList>
            <person name="Criscuolo A."/>
        </authorList>
    </citation>
    <scope>NUCLEOTIDE SEQUENCE [LARGE SCALE GENOMIC DNA]</scope>
    <source>
        <strain evidence="15">CIP 111899</strain>
    </source>
</reference>
<comment type="caution">
    <text evidence="14">The sequence shown here is derived from an EMBL/GenBank/DDBJ whole genome shotgun (WGS) entry which is preliminary data.</text>
</comment>
<dbReference type="NCBIfam" id="TIGR00663">
    <property type="entry name" value="dnan"/>
    <property type="match status" value="1"/>
</dbReference>
<keyword evidence="5 10" id="KW-0808">Transferase</keyword>
<accession>A0ABN8A6X1</accession>
<dbReference type="Pfam" id="PF00712">
    <property type="entry name" value="DNA_pol3_beta"/>
    <property type="match status" value="1"/>
</dbReference>
<dbReference type="InterPro" id="IPR001001">
    <property type="entry name" value="DNA_polIII_beta"/>
</dbReference>
<evidence type="ECO:0000259" key="13">
    <source>
        <dbReference type="Pfam" id="PF02768"/>
    </source>
</evidence>
<dbReference type="SMART" id="SM00480">
    <property type="entry name" value="POL3Bc"/>
    <property type="match status" value="1"/>
</dbReference>
<organism evidence="14 15">
    <name type="scientific">Bacillus rhizoplanae</name>
    <dbReference type="NCBI Taxonomy" id="2880966"/>
    <lineage>
        <taxon>Bacteria</taxon>
        <taxon>Bacillati</taxon>
        <taxon>Bacillota</taxon>
        <taxon>Bacilli</taxon>
        <taxon>Bacillales</taxon>
        <taxon>Bacillaceae</taxon>
        <taxon>Bacillus</taxon>
    </lineage>
</organism>
<dbReference type="InterPro" id="IPR046938">
    <property type="entry name" value="DNA_clamp_sf"/>
</dbReference>
<keyword evidence="15" id="KW-1185">Reference proteome</keyword>
<evidence type="ECO:0000256" key="3">
    <source>
        <dbReference type="ARBA" id="ARBA00021035"/>
    </source>
</evidence>
<evidence type="ECO:0000256" key="9">
    <source>
        <dbReference type="ARBA" id="ARBA00023125"/>
    </source>
</evidence>
<dbReference type="EMBL" id="CAKJTI010000038">
    <property type="protein sequence ID" value="CAG9614791.1"/>
    <property type="molecule type" value="Genomic_DNA"/>
</dbReference>
<keyword evidence="4 10" id="KW-0963">Cytoplasm</keyword>
<dbReference type="InterPro" id="IPR022634">
    <property type="entry name" value="DNA_polIII_beta_N"/>
</dbReference>
<evidence type="ECO:0000313" key="14">
    <source>
        <dbReference type="EMBL" id="CAG9614791.1"/>
    </source>
</evidence>
<feature type="domain" description="DNA polymerase III beta sliding clamp central" evidence="12">
    <location>
        <begin position="136"/>
        <end position="248"/>
    </location>
</feature>
<evidence type="ECO:0000256" key="10">
    <source>
        <dbReference type="PIRNR" id="PIRNR000804"/>
    </source>
</evidence>
<dbReference type="PANTHER" id="PTHR30478:SF0">
    <property type="entry name" value="BETA SLIDING CLAMP"/>
    <property type="match status" value="1"/>
</dbReference>
<name>A0ABN8A6X1_9BACI</name>
<comment type="subunit">
    <text evidence="10">Forms a ring-shaped head-to-tail homodimer around DNA.</text>
</comment>
<evidence type="ECO:0000313" key="15">
    <source>
        <dbReference type="Proteomes" id="UP000789423"/>
    </source>
</evidence>
<comment type="subcellular location">
    <subcellularLocation>
        <location evidence="1 10">Cytoplasm</location>
    </subcellularLocation>
</comment>
<dbReference type="Gene3D" id="3.10.150.10">
    <property type="entry name" value="DNA Polymerase III, subunit A, domain 2"/>
    <property type="match status" value="1"/>
</dbReference>
<feature type="domain" description="DNA polymerase III beta sliding clamp N-terminal" evidence="11">
    <location>
        <begin position="1"/>
        <end position="126"/>
    </location>
</feature>
<keyword evidence="6 10" id="KW-0548">Nucleotidyltransferase</keyword>
<keyword evidence="9" id="KW-0238">DNA-binding</keyword>
<evidence type="ECO:0000256" key="1">
    <source>
        <dbReference type="ARBA" id="ARBA00004496"/>
    </source>
</evidence>
<evidence type="ECO:0000256" key="5">
    <source>
        <dbReference type="ARBA" id="ARBA00022679"/>
    </source>
</evidence>
<evidence type="ECO:0000256" key="4">
    <source>
        <dbReference type="ARBA" id="ARBA00022490"/>
    </source>
</evidence>
<comment type="function">
    <text evidence="10">Confers DNA tethering and processivity to DNA polymerases and other proteins. Acts as a clamp, forming a ring around DNA (a reaction catalyzed by the clamp-loading complex) which diffuses in an ATP-independent manner freely and bidirectionally along dsDNA. Initially characterized for its ability to contact the catalytic subunit of DNA polymerase III (Pol III), a complex, multichain enzyme responsible for most of the replicative synthesis in bacteria; Pol III exhibits 3'-5' exonuclease proofreading activity. The beta chain is required for initiation of replication as well as for processivity of DNA replication.</text>
</comment>
<dbReference type="Pfam" id="PF02768">
    <property type="entry name" value="DNA_pol3_beta_3"/>
    <property type="match status" value="1"/>
</dbReference>
<dbReference type="Pfam" id="PF02767">
    <property type="entry name" value="DNA_pol3_beta_2"/>
    <property type="match status" value="1"/>
</dbReference>
<gene>
    <name evidence="14" type="primary">dnaN_2</name>
    <name evidence="14" type="ORF">BACCIP111899_04024</name>
</gene>
<dbReference type="Gene3D" id="3.70.10.10">
    <property type="match status" value="1"/>
</dbReference>
<dbReference type="CDD" id="cd00140">
    <property type="entry name" value="beta_clamp"/>
    <property type="match status" value="1"/>
</dbReference>
<evidence type="ECO:0000256" key="2">
    <source>
        <dbReference type="ARBA" id="ARBA00010752"/>
    </source>
</evidence>
<protein>
    <recommendedName>
        <fullName evidence="3 10">Beta sliding clamp</fullName>
    </recommendedName>
</protein>
<dbReference type="InterPro" id="IPR022635">
    <property type="entry name" value="DNA_polIII_beta_C"/>
</dbReference>
<sequence>MEFIINSECFNKAISDVNKAISLKTPFPILSGIKITANKDCLILIGSNSDIIIEKVIPLTIDGVKVLEVNETGSVVLSAKYLSEIVKKLPDKIHLKVNEKQIVTLQSDEIITSLNGFNSEEYPSLPQIDETKHIRIPSIELIEMIKQTAFAVSKSETRPVLTGVNMSFKENHLTCVATNSHRLALRELTIDSNVNGSFIVPSTSLNELIKLIHNESGLIHIFVTDSYMVFKSNTTSLFSRLIEGNYPNVSGLLPKNSKTIITLDTKQLLKGIDRACLFASEWKNNNIYLEIKDGTKIKISSNSSEIGRIEETQNIKGIDGETDLSISLDGSFLIDALKAVKEEEIRLSFGGSMRPVLIEPIENSSYLHLISPVRSY</sequence>
<evidence type="ECO:0000259" key="12">
    <source>
        <dbReference type="Pfam" id="PF02767"/>
    </source>
</evidence>